<organism evidence="6 7">
    <name type="scientific">Nephila pilipes</name>
    <name type="common">Giant wood spider</name>
    <name type="synonym">Nephila maculata</name>
    <dbReference type="NCBI Taxonomy" id="299642"/>
    <lineage>
        <taxon>Eukaryota</taxon>
        <taxon>Metazoa</taxon>
        <taxon>Ecdysozoa</taxon>
        <taxon>Arthropoda</taxon>
        <taxon>Chelicerata</taxon>
        <taxon>Arachnida</taxon>
        <taxon>Araneae</taxon>
        <taxon>Araneomorphae</taxon>
        <taxon>Entelegynae</taxon>
        <taxon>Araneoidea</taxon>
        <taxon>Nephilidae</taxon>
        <taxon>Nephila</taxon>
    </lineage>
</organism>
<dbReference type="SUPFAM" id="SSF48179">
    <property type="entry name" value="6-phosphogluconate dehydrogenase C-terminal domain-like"/>
    <property type="match status" value="1"/>
</dbReference>
<name>A0A8X6UTF9_NEPPI</name>
<feature type="domain" description="6-phosphogluconate dehydrogenase NADP-binding" evidence="4">
    <location>
        <begin position="51"/>
        <end position="215"/>
    </location>
</feature>
<dbReference type="InterPro" id="IPR051265">
    <property type="entry name" value="HIBADH-related_NP60_sf"/>
</dbReference>
<dbReference type="Pfam" id="PF03446">
    <property type="entry name" value="NAD_binding_2"/>
    <property type="match status" value="1"/>
</dbReference>
<keyword evidence="7" id="KW-1185">Reference proteome</keyword>
<dbReference type="InterPro" id="IPR008927">
    <property type="entry name" value="6-PGluconate_DH-like_C_sf"/>
</dbReference>
<dbReference type="PANTHER" id="PTHR43580">
    <property type="entry name" value="OXIDOREDUCTASE GLYR1-RELATED"/>
    <property type="match status" value="1"/>
</dbReference>
<evidence type="ECO:0000256" key="3">
    <source>
        <dbReference type="ARBA" id="ARBA00023027"/>
    </source>
</evidence>
<keyword evidence="2" id="KW-0560">Oxidoreductase</keyword>
<proteinExistence type="inferred from homology"/>
<dbReference type="InterPro" id="IPR013328">
    <property type="entry name" value="6PGD_dom2"/>
</dbReference>
<dbReference type="Gene3D" id="3.40.50.720">
    <property type="entry name" value="NAD(P)-binding Rossmann-like Domain"/>
    <property type="match status" value="1"/>
</dbReference>
<evidence type="ECO:0000256" key="1">
    <source>
        <dbReference type="ARBA" id="ARBA00007598"/>
    </source>
</evidence>
<dbReference type="InterPro" id="IPR029154">
    <property type="entry name" value="HIBADH-like_NADP-bd"/>
</dbReference>
<dbReference type="InterPro" id="IPR006115">
    <property type="entry name" value="6PGDH_NADP-bd"/>
</dbReference>
<sequence length="347" mass="38431">MNKLAVKSPLKPSLEFSQTLRNFDTGQTVKVKKKIKKLKKKKKKNPVVSKKIGFIGLGMMGERIVRHLMKTGHNVSIWNRTPEKGRRFVIDGAHQYLTPADVMFNCDITFCCVSGPEASRSVMFGETGILKGLERYKSVSVSVSKGYVEMTSIDPITSQEIAAAITSNGGKYLEAPFRGSRKLADEGCLLLLCAGDLELFNKSESCLCAISKNAWYLSRNIGSGSKMNITLSMLMGTTHAAVGEAMALVENCNLSRNDFVNILSMTSLACPLLLETGHSMVSYSFVHNNTLKYQQQDMNLALTLGFEKQQPMMMTTAANEMYKEAKRMRLSDRDVSTVFLAAKSEQQ</sequence>
<dbReference type="SUPFAM" id="SSF51735">
    <property type="entry name" value="NAD(P)-binding Rossmann-fold domains"/>
    <property type="match status" value="1"/>
</dbReference>
<dbReference type="Gene3D" id="1.10.1040.10">
    <property type="entry name" value="N-(1-d-carboxylethyl)-l-norvaline Dehydrogenase, domain 2"/>
    <property type="match status" value="1"/>
</dbReference>
<dbReference type="GO" id="GO:0051287">
    <property type="term" value="F:NAD binding"/>
    <property type="evidence" value="ECO:0007669"/>
    <property type="project" value="InterPro"/>
</dbReference>
<keyword evidence="3" id="KW-0520">NAD</keyword>
<comment type="similarity">
    <text evidence="1">Belongs to the HIBADH-related family. NP60 subfamily.</text>
</comment>
<gene>
    <name evidence="6" type="primary">AGAP009949</name>
    <name evidence="6" type="ORF">NPIL_690391</name>
</gene>
<dbReference type="AlphaFoldDB" id="A0A8X6UTF9"/>
<dbReference type="Proteomes" id="UP000887013">
    <property type="component" value="Unassembled WGS sequence"/>
</dbReference>
<evidence type="ECO:0000313" key="7">
    <source>
        <dbReference type="Proteomes" id="UP000887013"/>
    </source>
</evidence>
<accession>A0A8X6UTF9</accession>
<dbReference type="GO" id="GO:0000785">
    <property type="term" value="C:chromatin"/>
    <property type="evidence" value="ECO:0007669"/>
    <property type="project" value="TreeGrafter"/>
</dbReference>
<dbReference type="GO" id="GO:0140673">
    <property type="term" value="P:transcription elongation-coupled chromatin remodeling"/>
    <property type="evidence" value="ECO:0007669"/>
    <property type="project" value="TreeGrafter"/>
</dbReference>
<dbReference type="InterPro" id="IPR015815">
    <property type="entry name" value="HIBADH-related"/>
</dbReference>
<protein>
    <submittedName>
        <fullName evidence="6">Putative oxidoreductase GLYR1 homolog</fullName>
    </submittedName>
</protein>
<evidence type="ECO:0000259" key="5">
    <source>
        <dbReference type="Pfam" id="PF14833"/>
    </source>
</evidence>
<dbReference type="OrthoDB" id="6493824at2759"/>
<dbReference type="GO" id="GO:0050661">
    <property type="term" value="F:NADP binding"/>
    <property type="evidence" value="ECO:0007669"/>
    <property type="project" value="InterPro"/>
</dbReference>
<dbReference type="PANTHER" id="PTHR43580:SF2">
    <property type="entry name" value="CYTOKINE-LIKE NUCLEAR FACTOR N-PAC"/>
    <property type="match status" value="1"/>
</dbReference>
<dbReference type="Pfam" id="PF14833">
    <property type="entry name" value="NAD_binding_11"/>
    <property type="match status" value="1"/>
</dbReference>
<dbReference type="InterPro" id="IPR036291">
    <property type="entry name" value="NAD(P)-bd_dom_sf"/>
</dbReference>
<evidence type="ECO:0000259" key="4">
    <source>
        <dbReference type="Pfam" id="PF03446"/>
    </source>
</evidence>
<evidence type="ECO:0000256" key="2">
    <source>
        <dbReference type="ARBA" id="ARBA00023002"/>
    </source>
</evidence>
<dbReference type="GO" id="GO:0031491">
    <property type="term" value="F:nucleosome binding"/>
    <property type="evidence" value="ECO:0007669"/>
    <property type="project" value="TreeGrafter"/>
</dbReference>
<evidence type="ECO:0000313" key="6">
    <source>
        <dbReference type="EMBL" id="GFU41486.1"/>
    </source>
</evidence>
<comment type="caution">
    <text evidence="6">The sequence shown here is derived from an EMBL/GenBank/DDBJ whole genome shotgun (WGS) entry which is preliminary data.</text>
</comment>
<reference evidence="6" key="1">
    <citation type="submission" date="2020-08" db="EMBL/GenBank/DDBJ databases">
        <title>Multicomponent nature underlies the extraordinary mechanical properties of spider dragline silk.</title>
        <authorList>
            <person name="Kono N."/>
            <person name="Nakamura H."/>
            <person name="Mori M."/>
            <person name="Yoshida Y."/>
            <person name="Ohtoshi R."/>
            <person name="Malay A.D."/>
            <person name="Moran D.A.P."/>
            <person name="Tomita M."/>
            <person name="Numata K."/>
            <person name="Arakawa K."/>
        </authorList>
    </citation>
    <scope>NUCLEOTIDE SEQUENCE</scope>
</reference>
<dbReference type="GO" id="GO:0003677">
    <property type="term" value="F:DNA binding"/>
    <property type="evidence" value="ECO:0007669"/>
    <property type="project" value="TreeGrafter"/>
</dbReference>
<dbReference type="PIRSF" id="PIRSF000103">
    <property type="entry name" value="HIBADH"/>
    <property type="match status" value="1"/>
</dbReference>
<feature type="domain" description="3-hydroxyisobutyrate dehydrogenase-like NAD-binding" evidence="5">
    <location>
        <begin position="222"/>
        <end position="338"/>
    </location>
</feature>
<dbReference type="GO" id="GO:0016491">
    <property type="term" value="F:oxidoreductase activity"/>
    <property type="evidence" value="ECO:0007669"/>
    <property type="project" value="UniProtKB-KW"/>
</dbReference>
<dbReference type="EMBL" id="BMAW01035861">
    <property type="protein sequence ID" value="GFU41486.1"/>
    <property type="molecule type" value="Genomic_DNA"/>
</dbReference>